<comment type="caution">
    <text evidence="2">The sequence shown here is derived from an EMBL/GenBank/DDBJ whole genome shotgun (WGS) entry which is preliminary data.</text>
</comment>
<proteinExistence type="predicted"/>
<sequence>MPSNSRRHLTQPALTTQTSVVTNDLPSPQPLRELSPGDGTCDTVRPPRQWQLHSAVLTRNSPWFARSIREQQAASKTADWLLFALEKINDRFVLVAQNPEGDRPISRKPDSDETLLKECQSKCISQRAKTKIIQDDIVVYEQVFGSFYNIAPRIEATNVKTATSQAKALVKIAQDLGCIHLISSHVGNALLQHRQSLYKAILDDPPRYLLLASALENEFIYAESLIHLIGAHPCWPWPTKQSALPDTIRQLIVKKSRELDMQVLETERELLLLTITTKRGIPYSAESHSQFDTWFVVQMFRDTLTNVFRQHDASKPSLKRGNLFRKIRADGSTYMAYEDVRRMVQAVMPSAVETLGEDLRILKEFASEIVENLARNELSLDVEENKVGWLTCAKVEKEYIPWRAGER</sequence>
<organism evidence="2 3">
    <name type="scientific">Didymella rabiei</name>
    <name type="common">Chickpea ascochyta blight fungus</name>
    <name type="synonym">Mycosphaerella rabiei</name>
    <dbReference type="NCBI Taxonomy" id="5454"/>
    <lineage>
        <taxon>Eukaryota</taxon>
        <taxon>Fungi</taxon>
        <taxon>Dikarya</taxon>
        <taxon>Ascomycota</taxon>
        <taxon>Pezizomycotina</taxon>
        <taxon>Dothideomycetes</taxon>
        <taxon>Pleosporomycetidae</taxon>
        <taxon>Pleosporales</taxon>
        <taxon>Pleosporineae</taxon>
        <taxon>Didymellaceae</taxon>
        <taxon>Ascochyta</taxon>
    </lineage>
</organism>
<evidence type="ECO:0000313" key="2">
    <source>
        <dbReference type="EMBL" id="KZM19510.1"/>
    </source>
</evidence>
<evidence type="ECO:0008006" key="4">
    <source>
        <dbReference type="Google" id="ProtNLM"/>
    </source>
</evidence>
<name>A0A162XF05_DIDRA</name>
<dbReference type="STRING" id="5454.A0A162XF05"/>
<dbReference type="PANTHER" id="PTHR38119">
    <property type="entry name" value="BTB DOMAIN-CONTAINING PROTEIN-RELATED"/>
    <property type="match status" value="1"/>
</dbReference>
<reference evidence="2 3" key="1">
    <citation type="journal article" date="2016" name="Sci. Rep.">
        <title>Draft genome sequencing and secretome analysis of fungal phytopathogen Ascochyta rabiei provides insight into the necrotrophic effector repertoire.</title>
        <authorList>
            <person name="Verma S."/>
            <person name="Gazara R.K."/>
            <person name="Nizam S."/>
            <person name="Parween S."/>
            <person name="Chattopadhyay D."/>
            <person name="Verma P.K."/>
        </authorList>
    </citation>
    <scope>NUCLEOTIDE SEQUENCE [LARGE SCALE GENOMIC DNA]</scope>
    <source>
        <strain evidence="2 3">ArDII</strain>
    </source>
</reference>
<keyword evidence="3" id="KW-1185">Reference proteome</keyword>
<evidence type="ECO:0000313" key="3">
    <source>
        <dbReference type="Proteomes" id="UP000076837"/>
    </source>
</evidence>
<protein>
    <recommendedName>
        <fullName evidence="4">BTB domain-containing protein</fullName>
    </recommendedName>
</protein>
<dbReference type="Proteomes" id="UP000076837">
    <property type="component" value="Unassembled WGS sequence"/>
</dbReference>
<gene>
    <name evidence="2" type="ORF">ST47_g9423</name>
</gene>
<dbReference type="AlphaFoldDB" id="A0A162XF05"/>
<feature type="compositionally biased region" description="Polar residues" evidence="1">
    <location>
        <begin position="12"/>
        <end position="26"/>
    </location>
</feature>
<accession>A0A162XF05</accession>
<dbReference type="EMBL" id="JYNV01000291">
    <property type="protein sequence ID" value="KZM19510.1"/>
    <property type="molecule type" value="Genomic_DNA"/>
</dbReference>
<evidence type="ECO:0000256" key="1">
    <source>
        <dbReference type="SAM" id="MobiDB-lite"/>
    </source>
</evidence>
<feature type="region of interest" description="Disordered" evidence="1">
    <location>
        <begin position="1"/>
        <end position="36"/>
    </location>
</feature>
<dbReference type="PANTHER" id="PTHR38119:SF1">
    <property type="entry name" value="BTB DOMAIN-CONTAINING PROTEIN"/>
    <property type="match status" value="1"/>
</dbReference>